<keyword evidence="1" id="KW-0472">Membrane</keyword>
<dbReference type="Proteomes" id="UP000231962">
    <property type="component" value="Unassembled WGS sequence"/>
</dbReference>
<evidence type="ECO:0000313" key="4">
    <source>
        <dbReference type="Proteomes" id="UP000231962"/>
    </source>
</evidence>
<accession>A0A2M9ZJ95</accession>
<evidence type="ECO:0000313" key="2">
    <source>
        <dbReference type="EMBL" id="PJZ68438.1"/>
    </source>
</evidence>
<reference evidence="4 5" key="1">
    <citation type="submission" date="2017-07" db="EMBL/GenBank/DDBJ databases">
        <title>Leptospira spp. isolated from tropical soils.</title>
        <authorList>
            <person name="Thibeaux R."/>
            <person name="Iraola G."/>
            <person name="Ferres I."/>
            <person name="Bierque E."/>
            <person name="Girault D."/>
            <person name="Soupe-Gilbert M.-E."/>
            <person name="Picardeau M."/>
            <person name="Goarant C."/>
        </authorList>
    </citation>
    <scope>NUCLEOTIDE SEQUENCE [LARGE SCALE GENOMIC DNA]</scope>
    <source>
        <strain evidence="3 5">FH1-B-B1</strain>
        <strain evidence="2 4">FH1-B-C1</strain>
    </source>
</reference>
<keyword evidence="4" id="KW-1185">Reference proteome</keyword>
<sequence>MNLEFLRNLSHKFIVAGLLALYYWSIVFIVITGFGLKVFKQRLTELFLISVLGISVIIIGCFLLNILTNLTIIADSIKVGESVKDKDVLKQNIQKQRYTYYGSVFLLPSLLVSFLFLGDYLTLNKKEIYWSETLLN</sequence>
<feature type="transmembrane region" description="Helical" evidence="1">
    <location>
        <begin position="13"/>
        <end position="34"/>
    </location>
</feature>
<feature type="transmembrane region" description="Helical" evidence="1">
    <location>
        <begin position="46"/>
        <end position="67"/>
    </location>
</feature>
<organism evidence="3 5">
    <name type="scientific">Leptospira perolatii</name>
    <dbReference type="NCBI Taxonomy" id="2023191"/>
    <lineage>
        <taxon>Bacteria</taxon>
        <taxon>Pseudomonadati</taxon>
        <taxon>Spirochaetota</taxon>
        <taxon>Spirochaetia</taxon>
        <taxon>Leptospirales</taxon>
        <taxon>Leptospiraceae</taxon>
        <taxon>Leptospira</taxon>
    </lineage>
</organism>
<feature type="transmembrane region" description="Helical" evidence="1">
    <location>
        <begin position="98"/>
        <end position="117"/>
    </location>
</feature>
<dbReference type="OrthoDB" id="348118at2"/>
<keyword evidence="1" id="KW-1133">Transmembrane helix</keyword>
<evidence type="ECO:0000313" key="5">
    <source>
        <dbReference type="Proteomes" id="UP000231990"/>
    </source>
</evidence>
<dbReference type="EMBL" id="NPDZ01000013">
    <property type="protein sequence ID" value="PJZ72137.1"/>
    <property type="molecule type" value="Genomic_DNA"/>
</dbReference>
<protein>
    <submittedName>
        <fullName evidence="3">Uncharacterized protein</fullName>
    </submittedName>
</protein>
<comment type="caution">
    <text evidence="3">The sequence shown here is derived from an EMBL/GenBank/DDBJ whole genome shotgun (WGS) entry which is preliminary data.</text>
</comment>
<dbReference type="RefSeq" id="WP_100715147.1">
    <property type="nucleotide sequence ID" value="NZ_NPDY01000023.1"/>
</dbReference>
<dbReference type="Proteomes" id="UP000231990">
    <property type="component" value="Unassembled WGS sequence"/>
</dbReference>
<keyword evidence="1" id="KW-0812">Transmembrane</keyword>
<evidence type="ECO:0000313" key="3">
    <source>
        <dbReference type="EMBL" id="PJZ72137.1"/>
    </source>
</evidence>
<evidence type="ECO:0000256" key="1">
    <source>
        <dbReference type="SAM" id="Phobius"/>
    </source>
</evidence>
<dbReference type="AlphaFoldDB" id="A0A2M9ZJ95"/>
<proteinExistence type="predicted"/>
<name>A0A2M9ZJ95_9LEPT</name>
<dbReference type="EMBL" id="NPDY01000023">
    <property type="protein sequence ID" value="PJZ68438.1"/>
    <property type="molecule type" value="Genomic_DNA"/>
</dbReference>
<gene>
    <name evidence="2" type="ORF">CH360_16405</name>
    <name evidence="3" type="ORF">CH373_16205</name>
</gene>